<dbReference type="CDD" id="cd00616">
    <property type="entry name" value="AHBA_syn"/>
    <property type="match status" value="1"/>
</dbReference>
<sequence length="362" mass="40925">MKQYGYGRQSVDFADCWAVLKVLKSNFLTGGPKIKEFEDALCAYTGARYCVSVSSATAGLHLAMLALNIESGDEIITSPLTFLASANCVLYGGGTVRFADIEKDTANISPVEIVKQITPRTKGIIPVHFAGQSCAMEKIYGLAKEHNLFVVEDAAHAIGSEYQGKKVGSCEFSDMTVFSFHPVKTITTGEGGAITTNNKELYEKLVHLRSHGLYHTQNWEYEMRDLGFNYRLNDMQAALGLSQLQKLERFKKRRREIVRFYNENLGLPHLAERDFSNACFHLYPVLVEKRKEFYQKAQKNALNLQVHYIPVHTQPYYRGRGFKIGDFPNAEEFYSKSISLPLHSALTDRDLREIVKRVKSIL</sequence>
<evidence type="ECO:0000313" key="4">
    <source>
        <dbReference type="EMBL" id="GBR76365.1"/>
    </source>
</evidence>
<dbReference type="InterPro" id="IPR020026">
    <property type="entry name" value="PseC"/>
</dbReference>
<comment type="caution">
    <text evidence="4">The sequence shown here is derived from an EMBL/GenBank/DDBJ whole genome shotgun (WGS) entry which is preliminary data.</text>
</comment>
<dbReference type="PANTHER" id="PTHR30244">
    <property type="entry name" value="TRANSAMINASE"/>
    <property type="match status" value="1"/>
</dbReference>
<dbReference type="SUPFAM" id="SSF53383">
    <property type="entry name" value="PLP-dependent transferases"/>
    <property type="match status" value="1"/>
</dbReference>
<keyword evidence="2 3" id="KW-0663">Pyridoxal phosphate</keyword>
<dbReference type="InterPro" id="IPR015424">
    <property type="entry name" value="PyrdxlP-dep_Trfase"/>
</dbReference>
<dbReference type="Pfam" id="PF01041">
    <property type="entry name" value="DegT_DnrJ_EryC1"/>
    <property type="match status" value="1"/>
</dbReference>
<protein>
    <submittedName>
        <fullName evidence="4">UDP-4-amino-4, 6-dideoxy-N-acetyl-beta-L-altrosamine transaminase</fullName>
    </submittedName>
</protein>
<dbReference type="GO" id="GO:0000271">
    <property type="term" value="P:polysaccharide biosynthetic process"/>
    <property type="evidence" value="ECO:0007669"/>
    <property type="project" value="TreeGrafter"/>
</dbReference>
<dbReference type="GO" id="GO:0008483">
    <property type="term" value="F:transaminase activity"/>
    <property type="evidence" value="ECO:0007669"/>
    <property type="project" value="TreeGrafter"/>
</dbReference>
<accession>A0A388THF7</accession>
<evidence type="ECO:0000313" key="5">
    <source>
        <dbReference type="Proteomes" id="UP000275925"/>
    </source>
</evidence>
<comment type="similarity">
    <text evidence="3">Belongs to the DegT/DnrJ/EryC1 family.</text>
</comment>
<dbReference type="Gene3D" id="3.40.640.10">
    <property type="entry name" value="Type I PLP-dependent aspartate aminotransferase-like (Major domain)"/>
    <property type="match status" value="1"/>
</dbReference>
<dbReference type="PIRSF" id="PIRSF000390">
    <property type="entry name" value="PLP_StrS"/>
    <property type="match status" value="1"/>
</dbReference>
<dbReference type="NCBIfam" id="TIGR03588">
    <property type="entry name" value="PseC"/>
    <property type="match status" value="1"/>
</dbReference>
<feature type="active site" description="Proton acceptor" evidence="1">
    <location>
        <position position="184"/>
    </location>
</feature>
<feature type="modified residue" description="N6-(pyridoxal phosphate)lysine" evidence="2">
    <location>
        <position position="184"/>
    </location>
</feature>
<dbReference type="PANTHER" id="PTHR30244:SF34">
    <property type="entry name" value="DTDP-4-AMINO-4,6-DIDEOXYGALACTOSE TRANSAMINASE"/>
    <property type="match status" value="1"/>
</dbReference>
<reference evidence="4 5" key="1">
    <citation type="journal article" date="2019" name="ISME J.">
        <title>Genome analyses of uncultured TG2/ZB3 bacteria in 'Margulisbacteria' specifically attached to ectosymbiotic spirochetes of protists in the termite gut.</title>
        <authorList>
            <person name="Utami Y.D."/>
            <person name="Kuwahara H."/>
            <person name="Igai K."/>
            <person name="Murakami T."/>
            <person name="Sugaya K."/>
            <person name="Morikawa T."/>
            <person name="Nagura Y."/>
            <person name="Yuki M."/>
            <person name="Deevong P."/>
            <person name="Inoue T."/>
            <person name="Kihara K."/>
            <person name="Lo N."/>
            <person name="Yamada A."/>
            <person name="Ohkuma M."/>
            <person name="Hongoh Y."/>
        </authorList>
    </citation>
    <scope>NUCLEOTIDE SEQUENCE [LARGE SCALE GENOMIC DNA]</scope>
    <source>
        <strain evidence="4">NkOx7-02</strain>
    </source>
</reference>
<evidence type="ECO:0000256" key="2">
    <source>
        <dbReference type="PIRSR" id="PIRSR000390-2"/>
    </source>
</evidence>
<gene>
    <name evidence="4" type="primary">pseC</name>
    <name evidence="4" type="ORF">NO2_0927</name>
</gene>
<proteinExistence type="inferred from homology"/>
<name>A0A388THF7_9BACT</name>
<dbReference type="InterPro" id="IPR000653">
    <property type="entry name" value="DegT/StrS_aminotransferase"/>
</dbReference>
<evidence type="ECO:0000256" key="3">
    <source>
        <dbReference type="RuleBase" id="RU004508"/>
    </source>
</evidence>
<evidence type="ECO:0000256" key="1">
    <source>
        <dbReference type="PIRSR" id="PIRSR000390-1"/>
    </source>
</evidence>
<dbReference type="EMBL" id="BGZO01000025">
    <property type="protein sequence ID" value="GBR76365.1"/>
    <property type="molecule type" value="Genomic_DNA"/>
</dbReference>
<dbReference type="Proteomes" id="UP000275925">
    <property type="component" value="Unassembled WGS sequence"/>
</dbReference>
<organism evidence="4 5">
    <name type="scientific">Candidatus Termititenax persephonae</name>
    <dbReference type="NCBI Taxonomy" id="2218525"/>
    <lineage>
        <taxon>Bacteria</taxon>
        <taxon>Bacillati</taxon>
        <taxon>Candidatus Margulisiibacteriota</taxon>
        <taxon>Candidatus Termititenacia</taxon>
        <taxon>Candidatus Termititenacales</taxon>
        <taxon>Candidatus Termititenacaceae</taxon>
        <taxon>Candidatus Termititenax</taxon>
    </lineage>
</organism>
<dbReference type="InterPro" id="IPR015421">
    <property type="entry name" value="PyrdxlP-dep_Trfase_major"/>
</dbReference>
<dbReference type="GO" id="GO:0030170">
    <property type="term" value="F:pyridoxal phosphate binding"/>
    <property type="evidence" value="ECO:0007669"/>
    <property type="project" value="TreeGrafter"/>
</dbReference>
<dbReference type="AlphaFoldDB" id="A0A388THF7"/>
<keyword evidence="5" id="KW-1185">Reference proteome</keyword>
<dbReference type="InterPro" id="IPR015422">
    <property type="entry name" value="PyrdxlP-dep_Trfase_small"/>
</dbReference>
<dbReference type="Gene3D" id="3.90.1150.10">
    <property type="entry name" value="Aspartate Aminotransferase, domain 1"/>
    <property type="match status" value="1"/>
</dbReference>